<evidence type="ECO:0000259" key="1">
    <source>
        <dbReference type="Pfam" id="PF00535"/>
    </source>
</evidence>
<proteinExistence type="predicted"/>
<dbReference type="InterPro" id="IPR001173">
    <property type="entry name" value="Glyco_trans_2-like"/>
</dbReference>
<protein>
    <submittedName>
        <fullName evidence="2">Dolichyl-phosphate beta-glucosyltransferase</fullName>
    </submittedName>
</protein>
<dbReference type="PANTHER" id="PTHR10859">
    <property type="entry name" value="GLYCOSYL TRANSFERASE"/>
    <property type="match status" value="1"/>
</dbReference>
<organism evidence="2 3">
    <name type="scientific">Papilio machaon</name>
    <name type="common">Old World swallowtail butterfly</name>
    <dbReference type="NCBI Taxonomy" id="76193"/>
    <lineage>
        <taxon>Eukaryota</taxon>
        <taxon>Metazoa</taxon>
        <taxon>Ecdysozoa</taxon>
        <taxon>Arthropoda</taxon>
        <taxon>Hexapoda</taxon>
        <taxon>Insecta</taxon>
        <taxon>Pterygota</taxon>
        <taxon>Neoptera</taxon>
        <taxon>Endopterygota</taxon>
        <taxon>Lepidoptera</taxon>
        <taxon>Glossata</taxon>
        <taxon>Ditrysia</taxon>
        <taxon>Papilionoidea</taxon>
        <taxon>Papilionidae</taxon>
        <taxon>Papilioninae</taxon>
        <taxon>Papilio</taxon>
    </lineage>
</organism>
<reference evidence="2 3" key="1">
    <citation type="journal article" date="2015" name="Nat. Commun.">
        <title>Outbred genome sequencing and CRISPR/Cas9 gene editing in butterflies.</title>
        <authorList>
            <person name="Li X."/>
            <person name="Fan D."/>
            <person name="Zhang W."/>
            <person name="Liu G."/>
            <person name="Zhang L."/>
            <person name="Zhao L."/>
            <person name="Fang X."/>
            <person name="Chen L."/>
            <person name="Dong Y."/>
            <person name="Chen Y."/>
            <person name="Ding Y."/>
            <person name="Zhao R."/>
            <person name="Feng M."/>
            <person name="Zhu Y."/>
            <person name="Feng Y."/>
            <person name="Jiang X."/>
            <person name="Zhu D."/>
            <person name="Xiang H."/>
            <person name="Feng X."/>
            <person name="Li S."/>
            <person name="Wang J."/>
            <person name="Zhang G."/>
            <person name="Kronforst M.R."/>
            <person name="Wang W."/>
        </authorList>
    </citation>
    <scope>NUCLEOTIDE SEQUENCE [LARGE SCALE GENOMIC DNA]</scope>
    <source>
        <strain evidence="2">Ya'a_city_454_Pm</strain>
        <tissue evidence="2">Whole body</tissue>
    </source>
</reference>
<dbReference type="AlphaFoldDB" id="A0A194RDG3"/>
<accession>A0A194RDG3</accession>
<dbReference type="GO" id="GO:0006487">
    <property type="term" value="P:protein N-linked glycosylation"/>
    <property type="evidence" value="ECO:0007669"/>
    <property type="project" value="TreeGrafter"/>
</dbReference>
<keyword evidence="2" id="KW-0808">Transferase</keyword>
<sequence length="74" mass="8480">MLDETFEFLENRIKEHSTYKYEIIVVSDGSKDKTVQVAQTYAEKYGSEKLRCLELVENRGKGGAVRLVCVVKVH</sequence>
<dbReference type="InterPro" id="IPR029044">
    <property type="entry name" value="Nucleotide-diphossugar_trans"/>
</dbReference>
<evidence type="ECO:0000313" key="2">
    <source>
        <dbReference type="EMBL" id="KPJ15320.1"/>
    </source>
</evidence>
<dbReference type="Pfam" id="PF00535">
    <property type="entry name" value="Glycos_transf_2"/>
    <property type="match status" value="1"/>
</dbReference>
<gene>
    <name evidence="2" type="ORF">RR48_09347</name>
</gene>
<name>A0A194RDG3_PAPMA</name>
<keyword evidence="3" id="KW-1185">Reference proteome</keyword>
<dbReference type="PANTHER" id="PTHR10859:SF91">
    <property type="entry name" value="DOLICHYL-PHOSPHATE BETA-GLUCOSYLTRANSFERASE"/>
    <property type="match status" value="1"/>
</dbReference>
<feature type="domain" description="Glycosyltransferase 2-like" evidence="1">
    <location>
        <begin position="2"/>
        <end position="66"/>
    </location>
</feature>
<dbReference type="GO" id="GO:0016740">
    <property type="term" value="F:transferase activity"/>
    <property type="evidence" value="ECO:0007669"/>
    <property type="project" value="UniProtKB-KW"/>
</dbReference>
<dbReference type="STRING" id="76193.A0A194RDG3"/>
<dbReference type="GO" id="GO:0005789">
    <property type="term" value="C:endoplasmic reticulum membrane"/>
    <property type="evidence" value="ECO:0007669"/>
    <property type="project" value="TreeGrafter"/>
</dbReference>
<dbReference type="EMBL" id="KQ460397">
    <property type="protein sequence ID" value="KPJ15320.1"/>
    <property type="molecule type" value="Genomic_DNA"/>
</dbReference>
<dbReference type="Proteomes" id="UP000053240">
    <property type="component" value="Unassembled WGS sequence"/>
</dbReference>
<dbReference type="SUPFAM" id="SSF53448">
    <property type="entry name" value="Nucleotide-diphospho-sugar transferases"/>
    <property type="match status" value="1"/>
</dbReference>
<dbReference type="InParanoid" id="A0A194RDG3"/>
<evidence type="ECO:0000313" key="3">
    <source>
        <dbReference type="Proteomes" id="UP000053240"/>
    </source>
</evidence>
<dbReference type="Gene3D" id="3.90.550.10">
    <property type="entry name" value="Spore Coat Polysaccharide Biosynthesis Protein SpsA, Chain A"/>
    <property type="match status" value="1"/>
</dbReference>